<gene>
    <name evidence="1" type="ORF">SAMN05421769_2513</name>
</gene>
<sequence>MIVLNDIELIMPLRSLQLIKNGFFGISQLFLTENYFETNEIIAIKDLERNGDLTVFDLSNDFYNFYNKNHDHHPEIAITDISSVYYAQKYGLTVLSRCKHVEKFAIENKVSLCEPIEAVKKMNAQPDQINLLEYIITSMMTN</sequence>
<dbReference type="STRING" id="59733.SAMN05421769_2513"/>
<evidence type="ECO:0000313" key="2">
    <source>
        <dbReference type="Proteomes" id="UP000184782"/>
    </source>
</evidence>
<dbReference type="OrthoDB" id="1267187at2"/>
<dbReference type="RefSeq" id="WP_074230644.1">
    <property type="nucleotide sequence ID" value="NZ_FSRQ01000002.1"/>
</dbReference>
<dbReference type="AlphaFoldDB" id="A0A1N6HGX4"/>
<reference evidence="2" key="1">
    <citation type="submission" date="2016-12" db="EMBL/GenBank/DDBJ databases">
        <authorList>
            <person name="Varghese N."/>
            <person name="Submissions S."/>
        </authorList>
    </citation>
    <scope>NUCLEOTIDE SEQUENCE [LARGE SCALE GENOMIC DNA]</scope>
    <source>
        <strain evidence="2">DSM 16779</strain>
    </source>
</reference>
<keyword evidence="2" id="KW-1185">Reference proteome</keyword>
<name>A0A1N6HGX4_9FLAO</name>
<protein>
    <submittedName>
        <fullName evidence="1">Uncharacterized protein</fullName>
    </submittedName>
</protein>
<dbReference type="EMBL" id="FSRQ01000002">
    <property type="protein sequence ID" value="SIO19108.1"/>
    <property type="molecule type" value="Genomic_DNA"/>
</dbReference>
<dbReference type="Proteomes" id="UP000184782">
    <property type="component" value="Unassembled WGS sequence"/>
</dbReference>
<accession>A0A1N6HGX4</accession>
<proteinExistence type="predicted"/>
<evidence type="ECO:0000313" key="1">
    <source>
        <dbReference type="EMBL" id="SIO19108.1"/>
    </source>
</evidence>
<organism evidence="1 2">
    <name type="scientific">Chryseobacterium scophthalmum</name>
    <dbReference type="NCBI Taxonomy" id="59733"/>
    <lineage>
        <taxon>Bacteria</taxon>
        <taxon>Pseudomonadati</taxon>
        <taxon>Bacteroidota</taxon>
        <taxon>Flavobacteriia</taxon>
        <taxon>Flavobacteriales</taxon>
        <taxon>Weeksellaceae</taxon>
        <taxon>Chryseobacterium group</taxon>
        <taxon>Chryseobacterium</taxon>
    </lineage>
</organism>